<dbReference type="SUPFAM" id="SSF158472">
    <property type="entry name" value="HAMP domain-like"/>
    <property type="match status" value="1"/>
</dbReference>
<dbReference type="Pfam" id="PF02518">
    <property type="entry name" value="HATPase_c"/>
    <property type="match status" value="1"/>
</dbReference>
<dbReference type="InterPro" id="IPR036890">
    <property type="entry name" value="HATPase_C_sf"/>
</dbReference>
<evidence type="ECO:0000256" key="3">
    <source>
        <dbReference type="ARBA" id="ARBA00012438"/>
    </source>
</evidence>
<keyword evidence="17" id="KW-1185">Reference proteome</keyword>
<evidence type="ECO:0000256" key="11">
    <source>
        <dbReference type="ARBA" id="ARBA00023012"/>
    </source>
</evidence>
<evidence type="ECO:0000256" key="5">
    <source>
        <dbReference type="ARBA" id="ARBA00022679"/>
    </source>
</evidence>
<dbReference type="Gene3D" id="6.10.340.10">
    <property type="match status" value="1"/>
</dbReference>
<feature type="transmembrane region" description="Helical" evidence="13">
    <location>
        <begin position="86"/>
        <end position="107"/>
    </location>
</feature>
<comment type="caution">
    <text evidence="16">The sequence shown here is derived from an EMBL/GenBank/DDBJ whole genome shotgun (WGS) entry which is preliminary data.</text>
</comment>
<dbReference type="InterPro" id="IPR005467">
    <property type="entry name" value="His_kinase_dom"/>
</dbReference>
<accession>A0ABS3Q3F0</accession>
<evidence type="ECO:0000313" key="17">
    <source>
        <dbReference type="Proteomes" id="UP000664835"/>
    </source>
</evidence>
<dbReference type="SUPFAM" id="SSF55785">
    <property type="entry name" value="PYP-like sensor domain (PAS domain)"/>
    <property type="match status" value="1"/>
</dbReference>
<dbReference type="InterPro" id="IPR003660">
    <property type="entry name" value="HAMP_dom"/>
</dbReference>
<dbReference type="PANTHER" id="PTHR42878:SF7">
    <property type="entry name" value="SENSOR HISTIDINE KINASE GLRK"/>
    <property type="match status" value="1"/>
</dbReference>
<evidence type="ECO:0000256" key="7">
    <source>
        <dbReference type="ARBA" id="ARBA00022741"/>
    </source>
</evidence>
<dbReference type="PROSITE" id="PS50885">
    <property type="entry name" value="HAMP"/>
    <property type="match status" value="1"/>
</dbReference>
<evidence type="ECO:0000256" key="13">
    <source>
        <dbReference type="SAM" id="Phobius"/>
    </source>
</evidence>
<dbReference type="InterPro" id="IPR017232">
    <property type="entry name" value="NtrY"/>
</dbReference>
<dbReference type="SMART" id="SM00387">
    <property type="entry name" value="HATPase_c"/>
    <property type="match status" value="1"/>
</dbReference>
<dbReference type="PIRSF" id="PIRSF037532">
    <property type="entry name" value="STHK_NtrY"/>
    <property type="match status" value="1"/>
</dbReference>
<dbReference type="PROSITE" id="PS50109">
    <property type="entry name" value="HIS_KIN"/>
    <property type="match status" value="1"/>
</dbReference>
<evidence type="ECO:0000256" key="9">
    <source>
        <dbReference type="ARBA" id="ARBA00022840"/>
    </source>
</evidence>
<dbReference type="InterPro" id="IPR036097">
    <property type="entry name" value="HisK_dim/P_sf"/>
</dbReference>
<dbReference type="InterPro" id="IPR035965">
    <property type="entry name" value="PAS-like_dom_sf"/>
</dbReference>
<dbReference type="InterPro" id="IPR000014">
    <property type="entry name" value="PAS"/>
</dbReference>
<evidence type="ECO:0000313" key="16">
    <source>
        <dbReference type="EMBL" id="MBO1926469.1"/>
    </source>
</evidence>
<dbReference type="CDD" id="cd00082">
    <property type="entry name" value="HisKA"/>
    <property type="match status" value="1"/>
</dbReference>
<feature type="domain" description="Histidine kinase" evidence="14">
    <location>
        <begin position="530"/>
        <end position="744"/>
    </location>
</feature>
<dbReference type="RefSeq" id="WP_208147528.1">
    <property type="nucleotide sequence ID" value="NZ_JAGETV010000003.1"/>
</dbReference>
<evidence type="ECO:0000259" key="15">
    <source>
        <dbReference type="PROSITE" id="PS50885"/>
    </source>
</evidence>
<keyword evidence="4" id="KW-0597">Phosphoprotein</keyword>
<dbReference type="Gene3D" id="3.30.565.10">
    <property type="entry name" value="Histidine kinase-like ATPase, C-terminal domain"/>
    <property type="match status" value="1"/>
</dbReference>
<dbReference type="SMART" id="SM00304">
    <property type="entry name" value="HAMP"/>
    <property type="match status" value="1"/>
</dbReference>
<protein>
    <recommendedName>
        <fullName evidence="3">histidine kinase</fullName>
        <ecNumber evidence="3">2.7.13.3</ecNumber>
    </recommendedName>
</protein>
<dbReference type="EMBL" id="JAGETV010000003">
    <property type="protein sequence ID" value="MBO1926469.1"/>
    <property type="molecule type" value="Genomic_DNA"/>
</dbReference>
<dbReference type="Pfam" id="PF00512">
    <property type="entry name" value="HisKA"/>
    <property type="match status" value="1"/>
</dbReference>
<dbReference type="InterPro" id="IPR004358">
    <property type="entry name" value="Sig_transdc_His_kin-like_C"/>
</dbReference>
<feature type="transmembrane region" description="Helical" evidence="13">
    <location>
        <begin position="12"/>
        <end position="32"/>
    </location>
</feature>
<reference evidence="16 17" key="1">
    <citation type="submission" date="2021-03" db="EMBL/GenBank/DDBJ databases">
        <title>Thiomicrorhabdus sp.nov.,novel sulfur-oxidizing bacteria isolated from coastal sediment.</title>
        <authorList>
            <person name="Liu X."/>
        </authorList>
    </citation>
    <scope>NUCLEOTIDE SEQUENCE [LARGE SCALE GENOMIC DNA]</scope>
    <source>
        <strain evidence="16 17">6S2-11</strain>
    </source>
</reference>
<keyword evidence="10 13" id="KW-1133">Transmembrane helix</keyword>
<dbReference type="Gene3D" id="3.30.450.20">
    <property type="entry name" value="PAS domain"/>
    <property type="match status" value="1"/>
</dbReference>
<comment type="subcellular location">
    <subcellularLocation>
        <location evidence="2">Membrane</location>
        <topology evidence="2">Multi-pass membrane protein</topology>
    </subcellularLocation>
</comment>
<evidence type="ECO:0000256" key="1">
    <source>
        <dbReference type="ARBA" id="ARBA00000085"/>
    </source>
</evidence>
<dbReference type="SUPFAM" id="SSF47384">
    <property type="entry name" value="Homodimeric domain of signal transducing histidine kinase"/>
    <property type="match status" value="1"/>
</dbReference>
<keyword evidence="12 13" id="KW-0472">Membrane</keyword>
<name>A0ABS3Q3F0_9GAMM</name>
<dbReference type="InterPro" id="IPR003661">
    <property type="entry name" value="HisK_dim/P_dom"/>
</dbReference>
<evidence type="ECO:0000259" key="14">
    <source>
        <dbReference type="PROSITE" id="PS50109"/>
    </source>
</evidence>
<evidence type="ECO:0000256" key="12">
    <source>
        <dbReference type="ARBA" id="ARBA00023136"/>
    </source>
</evidence>
<evidence type="ECO:0000256" key="10">
    <source>
        <dbReference type="ARBA" id="ARBA00022989"/>
    </source>
</evidence>
<dbReference type="PANTHER" id="PTHR42878">
    <property type="entry name" value="TWO-COMPONENT HISTIDINE KINASE"/>
    <property type="match status" value="1"/>
</dbReference>
<dbReference type="Pfam" id="PF00672">
    <property type="entry name" value="HAMP"/>
    <property type="match status" value="1"/>
</dbReference>
<evidence type="ECO:0000256" key="8">
    <source>
        <dbReference type="ARBA" id="ARBA00022777"/>
    </source>
</evidence>
<dbReference type="SMART" id="SM00388">
    <property type="entry name" value="HisKA"/>
    <property type="match status" value="1"/>
</dbReference>
<sequence length="746" mass="83232">MGSFGRFLKQFGWVSLLFSVLMLMLVMMSQILQNASKFEEAYSVMLVITWVGVGVLLGLFVRTLWKLYRQFQQNIPGIKITIRLTVLATILMGIPAITIFAFSLNFIQQGINQWFDVTTEDALNKAANLATITLDNKTRDSLKLTQSVVSQQQIGLEFNPVATVDTIRILLNAQEVALYQTNQQLAAFSSRDNTQILPSTTPGDNLFQQVRKETPYAAIESIPGATLKEQFVRILIPVGRSLNSQYALQAIFPIPQNLTAQADSVAVAAQQYSELSYLKGPLTTSFTLILSMVVLLTLVTAVLFTVRAVQNFTSPIRTLARGTKAVSRGDYTIRMPVKQQDEFGELISSFNDMISRIAQARNDIKLSHQQAEVQKLYLQTVIQNLTSGVITMDTQQQIRTLNSAAERILDVKSEHLLDQSMSFLAKAKTLEELPGDQELHQQSLQHLLGRIVQEFSDLESASNKPANDSENSWSMQFEFQVANGQKILFLHGSPLPALDQKAAGYIIVIDDITELVQAQVHAAWSDVARRLAHEIKNPLTPIQLSAERLNFKLGRKLEGEDQALLDRLTLTIIEQVSTMQTLVQAFSDYANTPEVKLQRTELCSLIQGITEMYQDPSAKWQVVSHLDQNCPLVLADKSRLRQLFHNLIKNALEACEELPAPKVEVRADVVDNDHLEIHVCDNGPGIPQEAQNWIFEPYSTDKPKGTGLGLAIVRKIVDEHHGQIRVKTSPAEGTCFIITLPILASE</sequence>
<comment type="catalytic activity">
    <reaction evidence="1">
        <text>ATP + protein L-histidine = ADP + protein N-phospho-L-histidine.</text>
        <dbReference type="EC" id="2.7.13.3"/>
    </reaction>
</comment>
<dbReference type="PRINTS" id="PR00344">
    <property type="entry name" value="BCTRLSENSOR"/>
</dbReference>
<dbReference type="SUPFAM" id="SSF55874">
    <property type="entry name" value="ATPase domain of HSP90 chaperone/DNA topoisomerase II/histidine kinase"/>
    <property type="match status" value="1"/>
</dbReference>
<dbReference type="CDD" id="cd06225">
    <property type="entry name" value="HAMP"/>
    <property type="match status" value="1"/>
</dbReference>
<dbReference type="EC" id="2.7.13.3" evidence="3"/>
<dbReference type="Proteomes" id="UP000664835">
    <property type="component" value="Unassembled WGS sequence"/>
</dbReference>
<dbReference type="CDD" id="cd00130">
    <property type="entry name" value="PAS"/>
    <property type="match status" value="1"/>
</dbReference>
<dbReference type="Gene3D" id="1.10.287.130">
    <property type="match status" value="1"/>
</dbReference>
<keyword evidence="9" id="KW-0067">ATP-binding</keyword>
<organism evidence="16 17">
    <name type="scientific">Thiomicrorhabdus marina</name>
    <dbReference type="NCBI Taxonomy" id="2818442"/>
    <lineage>
        <taxon>Bacteria</taxon>
        <taxon>Pseudomonadati</taxon>
        <taxon>Pseudomonadota</taxon>
        <taxon>Gammaproteobacteria</taxon>
        <taxon>Thiotrichales</taxon>
        <taxon>Piscirickettsiaceae</taxon>
        <taxon>Thiomicrorhabdus</taxon>
    </lineage>
</organism>
<feature type="transmembrane region" description="Helical" evidence="13">
    <location>
        <begin position="44"/>
        <end position="65"/>
    </location>
</feature>
<dbReference type="InterPro" id="IPR050351">
    <property type="entry name" value="BphY/WalK/GraS-like"/>
</dbReference>
<evidence type="ECO:0000256" key="4">
    <source>
        <dbReference type="ARBA" id="ARBA00022553"/>
    </source>
</evidence>
<dbReference type="InterPro" id="IPR003594">
    <property type="entry name" value="HATPase_dom"/>
</dbReference>
<keyword evidence="7" id="KW-0547">Nucleotide-binding</keyword>
<keyword evidence="5" id="KW-0808">Transferase</keyword>
<keyword evidence="11" id="KW-0902">Two-component regulatory system</keyword>
<gene>
    <name evidence="16" type="ORF">J3998_02685</name>
</gene>
<keyword evidence="6 13" id="KW-0812">Transmembrane</keyword>
<feature type="domain" description="HAMP" evidence="15">
    <location>
        <begin position="310"/>
        <end position="362"/>
    </location>
</feature>
<proteinExistence type="predicted"/>
<keyword evidence="8" id="KW-0418">Kinase</keyword>
<evidence type="ECO:0000256" key="2">
    <source>
        <dbReference type="ARBA" id="ARBA00004141"/>
    </source>
</evidence>
<evidence type="ECO:0000256" key="6">
    <source>
        <dbReference type="ARBA" id="ARBA00022692"/>
    </source>
</evidence>